<keyword evidence="1 3" id="KW-0853">WD repeat</keyword>
<dbReference type="SUPFAM" id="SSF50978">
    <property type="entry name" value="WD40 repeat-like"/>
    <property type="match status" value="2"/>
</dbReference>
<keyword evidence="2" id="KW-0677">Repeat</keyword>
<accession>A0AAE1ZGH5</accession>
<evidence type="ECO:0000256" key="1">
    <source>
        <dbReference type="ARBA" id="ARBA00022574"/>
    </source>
</evidence>
<protein>
    <submittedName>
        <fullName evidence="4">Uncharacterized protein</fullName>
    </submittedName>
</protein>
<organism evidence="4 5">
    <name type="scientific">Schistosoma mekongi</name>
    <name type="common">Parasitic worm</name>
    <dbReference type="NCBI Taxonomy" id="38744"/>
    <lineage>
        <taxon>Eukaryota</taxon>
        <taxon>Metazoa</taxon>
        <taxon>Spiralia</taxon>
        <taxon>Lophotrochozoa</taxon>
        <taxon>Platyhelminthes</taxon>
        <taxon>Trematoda</taxon>
        <taxon>Digenea</taxon>
        <taxon>Strigeidida</taxon>
        <taxon>Schistosomatoidea</taxon>
        <taxon>Schistosomatidae</taxon>
        <taxon>Schistosoma</taxon>
    </lineage>
</organism>
<dbReference type="EMBL" id="JALJAT010000002">
    <property type="protein sequence ID" value="KAK4473430.1"/>
    <property type="molecule type" value="Genomic_DNA"/>
</dbReference>
<proteinExistence type="predicted"/>
<dbReference type="PANTHER" id="PTHR19848:SF8">
    <property type="entry name" value="F-BOX AND WD REPEAT DOMAIN CONTAINING 7"/>
    <property type="match status" value="1"/>
</dbReference>
<dbReference type="PRINTS" id="PR00320">
    <property type="entry name" value="GPROTEINBRPT"/>
</dbReference>
<dbReference type="InterPro" id="IPR015943">
    <property type="entry name" value="WD40/YVTN_repeat-like_dom_sf"/>
</dbReference>
<sequence length="386" mass="44333">MHICIDNNQKKQAYNQQGSENAKNVQIMAEKHSISINCLALYETNSLLLLASGSDDGRICLWQSELLNNTKLICKYVFNNHHGYITELIFHNDYLISSSSDGTIRKWNYIIGKCEYVYVGHKDVVRTILCINDYIISGSQDKTAICWNFHTGEILNTFKGHTRLVNTLTYFRNVVNLYRNENNSDVVSTVGHFEYIYTGSADRTAKSWNLKSSKCIITFEGHTQPITAMEIFKDGEILLTASIDNTIRSWFTESGIQQYVFVGHKGTIVSMNIDNKILYTGSIDHTARSWFIETGKPIRTFSKHTRSVNYVRNHQGILFTACSDGCIRLFDDKSGELLKKLMHPNQEGCVTFQIYNEYLFSASNDGKIYVWRYFDPDIMQKVNRNE</sequence>
<reference evidence="4" key="1">
    <citation type="submission" date="2022-04" db="EMBL/GenBank/DDBJ databases">
        <authorList>
            <person name="Xu L."/>
            <person name="Lv Z."/>
        </authorList>
    </citation>
    <scope>NUCLEOTIDE SEQUENCE</scope>
    <source>
        <strain evidence="4">LV_2022a</strain>
    </source>
</reference>
<evidence type="ECO:0000313" key="5">
    <source>
        <dbReference type="Proteomes" id="UP001292079"/>
    </source>
</evidence>
<dbReference type="PROSITE" id="PS50082">
    <property type="entry name" value="WD_REPEATS_2"/>
    <property type="match status" value="4"/>
</dbReference>
<evidence type="ECO:0000256" key="3">
    <source>
        <dbReference type="PROSITE-ProRule" id="PRU00221"/>
    </source>
</evidence>
<dbReference type="PROSITE" id="PS50294">
    <property type="entry name" value="WD_REPEATS_REGION"/>
    <property type="match status" value="2"/>
</dbReference>
<dbReference type="InterPro" id="IPR036322">
    <property type="entry name" value="WD40_repeat_dom_sf"/>
</dbReference>
<feature type="repeat" description="WD" evidence="3">
    <location>
        <begin position="78"/>
        <end position="108"/>
    </location>
</feature>
<dbReference type="InterPro" id="IPR001680">
    <property type="entry name" value="WD40_rpt"/>
</dbReference>
<feature type="repeat" description="WD" evidence="3">
    <location>
        <begin position="261"/>
        <end position="300"/>
    </location>
</feature>
<dbReference type="SMART" id="SM00320">
    <property type="entry name" value="WD40"/>
    <property type="match status" value="8"/>
</dbReference>
<dbReference type="Gene3D" id="2.130.10.10">
    <property type="entry name" value="YVTN repeat-like/Quinoprotein amine dehydrogenase"/>
    <property type="match status" value="2"/>
</dbReference>
<evidence type="ECO:0000256" key="2">
    <source>
        <dbReference type="ARBA" id="ARBA00022737"/>
    </source>
</evidence>
<evidence type="ECO:0000313" key="4">
    <source>
        <dbReference type="EMBL" id="KAK4473430.1"/>
    </source>
</evidence>
<dbReference type="InterPro" id="IPR020472">
    <property type="entry name" value="WD40_PAC1"/>
</dbReference>
<reference evidence="4" key="2">
    <citation type="journal article" date="2023" name="Infect Dis Poverty">
        <title>Chromosome-scale genome of the human blood fluke Schistosoma mekongi and its implications for public health.</title>
        <authorList>
            <person name="Zhou M."/>
            <person name="Xu L."/>
            <person name="Xu D."/>
            <person name="Chen W."/>
            <person name="Khan J."/>
            <person name="Hu Y."/>
            <person name="Huang H."/>
            <person name="Wei H."/>
            <person name="Zhang Y."/>
            <person name="Chusongsang P."/>
            <person name="Tanasarnprasert K."/>
            <person name="Hu X."/>
            <person name="Limpanont Y."/>
            <person name="Lv Z."/>
        </authorList>
    </citation>
    <scope>NUCLEOTIDE SEQUENCE</scope>
    <source>
        <strain evidence="4">LV_2022a</strain>
    </source>
</reference>
<dbReference type="AlphaFoldDB" id="A0AAE1ZGH5"/>
<dbReference type="PANTHER" id="PTHR19848">
    <property type="entry name" value="WD40 REPEAT PROTEIN"/>
    <property type="match status" value="1"/>
</dbReference>
<comment type="caution">
    <text evidence="4">The sequence shown here is derived from an EMBL/GenBank/DDBJ whole genome shotgun (WGS) entry which is preliminary data.</text>
</comment>
<dbReference type="CDD" id="cd00200">
    <property type="entry name" value="WD40"/>
    <property type="match status" value="1"/>
</dbReference>
<dbReference type="Pfam" id="PF00400">
    <property type="entry name" value="WD40"/>
    <property type="match status" value="7"/>
</dbReference>
<feature type="repeat" description="WD" evidence="3">
    <location>
        <begin position="118"/>
        <end position="157"/>
    </location>
</feature>
<name>A0AAE1ZGH5_SCHME</name>
<keyword evidence="5" id="KW-1185">Reference proteome</keyword>
<gene>
    <name evidence="4" type="ORF">MN116_002590</name>
</gene>
<dbReference type="Proteomes" id="UP001292079">
    <property type="component" value="Unassembled WGS sequence"/>
</dbReference>
<feature type="repeat" description="WD" evidence="3">
    <location>
        <begin position="219"/>
        <end position="250"/>
    </location>
</feature>